<name>A0AAE0DQ92_9LECA</name>
<evidence type="ECO:0000256" key="1">
    <source>
        <dbReference type="SAM" id="MobiDB-lite"/>
    </source>
</evidence>
<keyword evidence="3" id="KW-1185">Reference proteome</keyword>
<reference evidence="2" key="1">
    <citation type="submission" date="2022-11" db="EMBL/GenBank/DDBJ databases">
        <title>Chromosomal genome sequence assembly and mating type (MAT) locus characterization of the leprose asexual lichenized fungus Lepraria neglecta (Nyl.) Erichsen.</title>
        <authorList>
            <person name="Allen J.L."/>
            <person name="Pfeffer B."/>
        </authorList>
    </citation>
    <scope>NUCLEOTIDE SEQUENCE</scope>
    <source>
        <strain evidence="2">Allen 5258</strain>
    </source>
</reference>
<sequence length="857" mass="97790">MPDGAVECFEYYAPFRVIICTRCQGGVPNPGLKAHLRRFHPDLLSSRRQAVLQYFIDKVSLARREDLLSLLPRCLDIPIPYIPLFEDGLRCRQCDSTTPRPFIGRSERTLIDHYQSAHGGYRQQGRGRPSTASVRNRGSEPWRCGVRCQRLFTAGTGSFFLEIIEPATTAVAAAAAAHPPAQNPPGIPTEIEIDDRDGAAAAGSSRYPRPGRSDRGESLAPDHAVGRIPQGLRATEDPASGRPPRPTETILREFSQSLDRIIEEARTSVLTERINIFDQTMINMFTDHATKAGRPLTTQLREGTYREYKNVWKRLLCFVYRCFLYRTADPEVWTAIAAVEDLDTDGISRDEANPTFPFILTRNQYTGLRRSIREAYTLVGLQGREGVTVEALNERRQKLDRVLARLCMALLEHILPQSIYQSTVVGFLAILGIDEKQGRFYDACNYTPTLSAFVKITQLLTIQASVYAEEAGKVEHAADMLRAYRARCLLRDGHTPFGWILTLRSQGRRIRNNTTSAGYITWADDRSSLTFKDITLDIKAFRGFLRQQTEALCAELSELCLPQPYEQSIPRFDLGKLRDNPANAQTGWSFLQEPQNDLARWQEWLINRVLDQRILREQFFQSERRVAGQPPKEPQWQVARVRQYLELLRRFLTRLSMLIFILGGQPARGTELFSLRYRNTFHGGYRNIYIEQGLLGFVTLYHKGYSIGGSLKIIHRYLPPALSQVVVQYLVLVLPFSQQLSRLVYDQPEDSAFLWARAETTWDPSQLSHFLRQESARELQVPLTISSWRHTAIAISREFIPKGTYFDREADSETSQTLDRQACHSNNTAGTIYGRLVQDGDGQIREFRERYRRVSLL</sequence>
<dbReference type="Pfam" id="PF12013">
    <property type="entry name" value="OrsD"/>
    <property type="match status" value="1"/>
</dbReference>
<dbReference type="AlphaFoldDB" id="A0AAE0DQ92"/>
<proteinExistence type="predicted"/>
<comment type="caution">
    <text evidence="2">The sequence shown here is derived from an EMBL/GenBank/DDBJ whole genome shotgun (WGS) entry which is preliminary data.</text>
</comment>
<accession>A0AAE0DQ92</accession>
<feature type="region of interest" description="Disordered" evidence="1">
    <location>
        <begin position="198"/>
        <end position="248"/>
    </location>
</feature>
<evidence type="ECO:0000313" key="3">
    <source>
        <dbReference type="Proteomes" id="UP001276659"/>
    </source>
</evidence>
<organism evidence="2 3">
    <name type="scientific">Lepraria neglecta</name>
    <dbReference type="NCBI Taxonomy" id="209136"/>
    <lineage>
        <taxon>Eukaryota</taxon>
        <taxon>Fungi</taxon>
        <taxon>Dikarya</taxon>
        <taxon>Ascomycota</taxon>
        <taxon>Pezizomycotina</taxon>
        <taxon>Lecanoromycetes</taxon>
        <taxon>OSLEUM clade</taxon>
        <taxon>Lecanoromycetidae</taxon>
        <taxon>Lecanorales</taxon>
        <taxon>Lecanorineae</taxon>
        <taxon>Stereocaulaceae</taxon>
        <taxon>Lepraria</taxon>
    </lineage>
</organism>
<evidence type="ECO:0000313" key="2">
    <source>
        <dbReference type="EMBL" id="KAK3179481.1"/>
    </source>
</evidence>
<protein>
    <submittedName>
        <fullName evidence="2">Uncharacterized protein</fullName>
    </submittedName>
</protein>
<dbReference type="Proteomes" id="UP001276659">
    <property type="component" value="Unassembled WGS sequence"/>
</dbReference>
<feature type="region of interest" description="Disordered" evidence="1">
    <location>
        <begin position="119"/>
        <end position="139"/>
    </location>
</feature>
<dbReference type="EMBL" id="JASNWA010000001">
    <property type="protein sequence ID" value="KAK3179481.1"/>
    <property type="molecule type" value="Genomic_DNA"/>
</dbReference>
<dbReference type="InterPro" id="IPR022698">
    <property type="entry name" value="OrsD"/>
</dbReference>
<gene>
    <name evidence="2" type="ORF">OEA41_009767</name>
</gene>